<dbReference type="GO" id="GO:0016787">
    <property type="term" value="F:hydrolase activity"/>
    <property type="evidence" value="ECO:0007669"/>
    <property type="project" value="UniProtKB-KW"/>
</dbReference>
<evidence type="ECO:0000256" key="3">
    <source>
        <dbReference type="ARBA" id="ARBA00022801"/>
    </source>
</evidence>
<dbReference type="EMBL" id="LPWF01000023">
    <property type="protein sequence ID" value="ODR98271.1"/>
    <property type="molecule type" value="Genomic_DNA"/>
</dbReference>
<dbReference type="PANTHER" id="PTHR12302:SF3">
    <property type="entry name" value="SERINE_THREONINE-PROTEIN KINASE 31"/>
    <property type="match status" value="1"/>
</dbReference>
<organism evidence="6 7">
    <name type="scientific">Methyloceanibacter superfactus</name>
    <dbReference type="NCBI Taxonomy" id="1774969"/>
    <lineage>
        <taxon>Bacteria</taxon>
        <taxon>Pseudomonadati</taxon>
        <taxon>Pseudomonadota</taxon>
        <taxon>Alphaproteobacteria</taxon>
        <taxon>Hyphomicrobiales</taxon>
        <taxon>Hyphomicrobiaceae</taxon>
        <taxon>Methyloceanibacter</taxon>
    </lineage>
</organism>
<dbReference type="InterPro" id="IPR035437">
    <property type="entry name" value="SNase_OB-fold_sf"/>
</dbReference>
<comment type="caution">
    <text evidence="6">The sequence shown here is derived from an EMBL/GenBank/DDBJ whole genome shotgun (WGS) entry which is preliminary data.</text>
</comment>
<evidence type="ECO:0000313" key="6">
    <source>
        <dbReference type="EMBL" id="ODR98271.1"/>
    </source>
</evidence>
<dbReference type="Proteomes" id="UP000094472">
    <property type="component" value="Unassembled WGS sequence"/>
</dbReference>
<feature type="chain" id="PRO_5009138904" description="TNase-like domain-containing protein" evidence="4">
    <location>
        <begin position="26"/>
        <end position="272"/>
    </location>
</feature>
<feature type="signal peptide" evidence="4">
    <location>
        <begin position="1"/>
        <end position="25"/>
    </location>
</feature>
<keyword evidence="7" id="KW-1185">Reference proteome</keyword>
<name>A0A1E3VYC8_9HYPH</name>
<dbReference type="PANTHER" id="PTHR12302">
    <property type="entry name" value="EBNA2 BINDING PROTEIN P100"/>
    <property type="match status" value="1"/>
</dbReference>
<sequence length="272" mass="30239">MGCRFTRRLIGFVGAALWLAPPAVACDLPVAETATVASVEDGETLELTDGRKVRLLGIKAPSAPLGWKGEDPWPFVAEATAALARLATGATVELGFDERRQDRYGHLLAQVTVLRGEERLWLQDDLVARGFARVYSLSRTRACVAELLAREDEARRTRRGLWRSWAYRVEDAGDVKRLGRLTHSYQLVEGQVHAVGEGRKLIYVNFAKDWRHDFTITIARKDLAAFEAAGLDLERLAGKRVRVRGVVEWWNGPMIAATTPEQIEVLDPAPAL</sequence>
<keyword evidence="4" id="KW-0732">Signal</keyword>
<dbReference type="SMART" id="SM00318">
    <property type="entry name" value="SNc"/>
    <property type="match status" value="1"/>
</dbReference>
<dbReference type="Gene3D" id="2.40.50.90">
    <property type="match status" value="1"/>
</dbReference>
<evidence type="ECO:0000256" key="2">
    <source>
        <dbReference type="ARBA" id="ARBA00022759"/>
    </source>
</evidence>
<evidence type="ECO:0000313" key="7">
    <source>
        <dbReference type="Proteomes" id="UP000094472"/>
    </source>
</evidence>
<dbReference type="AlphaFoldDB" id="A0A1E3VYC8"/>
<evidence type="ECO:0000256" key="1">
    <source>
        <dbReference type="ARBA" id="ARBA00022722"/>
    </source>
</evidence>
<keyword evidence="2" id="KW-0255">Endonuclease</keyword>
<accession>A0A1E3VYC8</accession>
<dbReference type="InterPro" id="IPR016071">
    <property type="entry name" value="Staphylococal_nuclease_OB-fold"/>
</dbReference>
<dbReference type="STRING" id="1774969.AUC69_10310"/>
<evidence type="ECO:0000256" key="4">
    <source>
        <dbReference type="SAM" id="SignalP"/>
    </source>
</evidence>
<dbReference type="Pfam" id="PF00565">
    <property type="entry name" value="SNase"/>
    <property type="match status" value="1"/>
</dbReference>
<dbReference type="SUPFAM" id="SSF50199">
    <property type="entry name" value="Staphylococcal nuclease"/>
    <property type="match status" value="1"/>
</dbReference>
<keyword evidence="3" id="KW-0378">Hydrolase</keyword>
<protein>
    <recommendedName>
        <fullName evidence="5">TNase-like domain-containing protein</fullName>
    </recommendedName>
</protein>
<reference evidence="6 7" key="1">
    <citation type="journal article" date="2016" name="Environ. Microbiol.">
        <title>New Methyloceanibacter diversity from North Sea sediments includes methanotroph containing solely the soluble methane monooxygenase.</title>
        <authorList>
            <person name="Vekeman B."/>
            <person name="Kerckhof F.M."/>
            <person name="Cremers G."/>
            <person name="de Vos P."/>
            <person name="Vandamme P."/>
            <person name="Boon N."/>
            <person name="Op den Camp H.J."/>
            <person name="Heylen K."/>
        </authorList>
    </citation>
    <scope>NUCLEOTIDE SEQUENCE [LARGE SCALE GENOMIC DNA]</scope>
    <source>
        <strain evidence="6 7">R-67175</strain>
    </source>
</reference>
<dbReference type="GO" id="GO:0004519">
    <property type="term" value="F:endonuclease activity"/>
    <property type="evidence" value="ECO:0007669"/>
    <property type="project" value="UniProtKB-KW"/>
</dbReference>
<keyword evidence="1" id="KW-0540">Nuclease</keyword>
<evidence type="ECO:0000259" key="5">
    <source>
        <dbReference type="PROSITE" id="PS50830"/>
    </source>
</evidence>
<dbReference type="OrthoDB" id="7618306at2"/>
<proteinExistence type="predicted"/>
<dbReference type="RefSeq" id="WP_069441493.1">
    <property type="nucleotide sequence ID" value="NZ_LPWF01000023.1"/>
</dbReference>
<feature type="domain" description="TNase-like" evidence="5">
    <location>
        <begin position="30"/>
        <end position="164"/>
    </location>
</feature>
<gene>
    <name evidence="6" type="ORF">AUC69_10310</name>
</gene>
<dbReference type="PROSITE" id="PS50830">
    <property type="entry name" value="TNASE_3"/>
    <property type="match status" value="1"/>
</dbReference>